<comment type="similarity">
    <text evidence="1 4">Belongs to the DegT/DnrJ/EryC1 family.</text>
</comment>
<dbReference type="GO" id="GO:0030170">
    <property type="term" value="F:pyridoxal phosphate binding"/>
    <property type="evidence" value="ECO:0007669"/>
    <property type="project" value="TreeGrafter"/>
</dbReference>
<keyword evidence="3 4" id="KW-0663">Pyridoxal phosphate</keyword>
<dbReference type="Pfam" id="PF01041">
    <property type="entry name" value="DegT_DnrJ_EryC1"/>
    <property type="match status" value="1"/>
</dbReference>
<dbReference type="EMBL" id="AP027080">
    <property type="protein sequence ID" value="BDU74813.1"/>
    <property type="molecule type" value="Genomic_DNA"/>
</dbReference>
<accession>A0AA48KDV0</accession>
<evidence type="ECO:0000256" key="3">
    <source>
        <dbReference type="PIRSR" id="PIRSR000390-2"/>
    </source>
</evidence>
<dbReference type="NCBIfam" id="TIGR02379">
    <property type="entry name" value="ECA_wecE"/>
    <property type="match status" value="1"/>
</dbReference>
<reference evidence="6" key="1">
    <citation type="journal article" date="2023" name="Int. J. Syst. Evol. Microbiol.">
        <title>Mesoterricola silvestris gen. nov., sp. nov., Mesoterricola sediminis sp. nov., Geothrix oryzae sp. nov., Geothrix edaphica sp. nov., Geothrix rubra sp. nov., and Geothrix limicola sp. nov., six novel members of Acidobacteriota isolated from soils.</title>
        <authorList>
            <person name="Itoh H."/>
            <person name="Sugisawa Y."/>
            <person name="Mise K."/>
            <person name="Xu Z."/>
            <person name="Kuniyasu M."/>
            <person name="Ushijima N."/>
            <person name="Kawano K."/>
            <person name="Kobayashi E."/>
            <person name="Shiratori Y."/>
            <person name="Masuda Y."/>
            <person name="Senoo K."/>
        </authorList>
    </citation>
    <scope>NUCLEOTIDE SEQUENCE [LARGE SCALE GENOMIC DNA]</scope>
    <source>
        <strain evidence="6">W79</strain>
    </source>
</reference>
<dbReference type="GO" id="GO:0000271">
    <property type="term" value="P:polysaccharide biosynthetic process"/>
    <property type="evidence" value="ECO:0007669"/>
    <property type="project" value="TreeGrafter"/>
</dbReference>
<feature type="active site" description="Proton acceptor" evidence="2">
    <location>
        <position position="181"/>
    </location>
</feature>
<dbReference type="SUPFAM" id="SSF53383">
    <property type="entry name" value="PLP-dependent transferases"/>
    <property type="match status" value="1"/>
</dbReference>
<dbReference type="NCBIfam" id="NF008687">
    <property type="entry name" value="PRK11706.1"/>
    <property type="match status" value="1"/>
</dbReference>
<dbReference type="Proteomes" id="UP001238179">
    <property type="component" value="Chromosome"/>
</dbReference>
<dbReference type="RefSeq" id="WP_316413487.1">
    <property type="nucleotide sequence ID" value="NZ_AP027080.1"/>
</dbReference>
<sequence>MIPFNRPHFTGRELEFIQEVFESGRTAGNFAFTRRCQAYFERRYGLGKALLTTSCTDALELAALACGIGPGDEVILASYGFVSTANAFALRGAGLVFADSGPDHPNMAVASIADRVTEATRAIVVTHYAGVAVDMDPVLALAEARGIQVIEDAAQGIEATYKGRPLGTLGHLGALSFHETKNIQCGEGGLLMINDGELAARAEIMWEKGTNRAAFFRGEVDKYTWVDLGSSFSPPEITAAVLWAQLVDLEAIQRRRMAVWNRYHAALAPLEAAGHASLPHVPAQCVHNGHIYYLVLDSLATRTRLTEHLKAKGVNAVFHYQSLHRSPYFAPRHLGGPLPNSDRYSDCLLRLPLWPDLGPADQDAIIGAVAGFFGA</sequence>
<evidence type="ECO:0000256" key="2">
    <source>
        <dbReference type="PIRSR" id="PIRSR000390-1"/>
    </source>
</evidence>
<evidence type="ECO:0000256" key="1">
    <source>
        <dbReference type="ARBA" id="ARBA00037999"/>
    </source>
</evidence>
<dbReference type="CDD" id="cd00616">
    <property type="entry name" value="AHBA_syn"/>
    <property type="match status" value="1"/>
</dbReference>
<protein>
    <submittedName>
        <fullName evidence="5">dTDP-4-amino-4,6-dideoxy-D-glucose transaminase</fullName>
    </submittedName>
</protein>
<evidence type="ECO:0000313" key="6">
    <source>
        <dbReference type="Proteomes" id="UP001238179"/>
    </source>
</evidence>
<name>A0AA48KDV0_9BACT</name>
<dbReference type="InterPro" id="IPR015424">
    <property type="entry name" value="PyrdxlP-dep_Trfase"/>
</dbReference>
<dbReference type="InterPro" id="IPR015422">
    <property type="entry name" value="PyrdxlP-dep_Trfase_small"/>
</dbReference>
<dbReference type="InterPro" id="IPR015421">
    <property type="entry name" value="PyrdxlP-dep_Trfase_major"/>
</dbReference>
<dbReference type="KEGG" id="msil:METEAL_39870"/>
<dbReference type="InterPro" id="IPR000653">
    <property type="entry name" value="DegT/StrS_aminotransferase"/>
</dbReference>
<dbReference type="Gene3D" id="3.90.1150.10">
    <property type="entry name" value="Aspartate Aminotransferase, domain 1"/>
    <property type="match status" value="1"/>
</dbReference>
<feature type="modified residue" description="N6-(pyridoxal phosphate)lysine" evidence="3">
    <location>
        <position position="181"/>
    </location>
</feature>
<dbReference type="PANTHER" id="PTHR30244:SF34">
    <property type="entry name" value="DTDP-4-AMINO-4,6-DIDEOXYGALACTOSE TRANSAMINASE"/>
    <property type="match status" value="1"/>
</dbReference>
<dbReference type="PIRSF" id="PIRSF000390">
    <property type="entry name" value="PLP_StrS"/>
    <property type="match status" value="1"/>
</dbReference>
<dbReference type="Gene3D" id="3.40.640.10">
    <property type="entry name" value="Type I PLP-dependent aspartate aminotransferase-like (Major domain)"/>
    <property type="match status" value="1"/>
</dbReference>
<evidence type="ECO:0000313" key="5">
    <source>
        <dbReference type="EMBL" id="BDU74813.1"/>
    </source>
</evidence>
<dbReference type="AlphaFoldDB" id="A0AA48KDV0"/>
<evidence type="ECO:0000256" key="4">
    <source>
        <dbReference type="RuleBase" id="RU004508"/>
    </source>
</evidence>
<dbReference type="InterPro" id="IPR012749">
    <property type="entry name" value="WecE-like"/>
</dbReference>
<proteinExistence type="inferred from homology"/>
<gene>
    <name evidence="5" type="ORF">METEAL_39870</name>
</gene>
<dbReference type="PANTHER" id="PTHR30244">
    <property type="entry name" value="TRANSAMINASE"/>
    <property type="match status" value="1"/>
</dbReference>
<dbReference type="GO" id="GO:0019180">
    <property type="term" value="F:dTDP-4-amino-4,6-dideoxygalactose transaminase activity"/>
    <property type="evidence" value="ECO:0007669"/>
    <property type="project" value="TreeGrafter"/>
</dbReference>
<organism evidence="5 6">
    <name type="scientific">Mesoterricola silvestris</name>
    <dbReference type="NCBI Taxonomy" id="2927979"/>
    <lineage>
        <taxon>Bacteria</taxon>
        <taxon>Pseudomonadati</taxon>
        <taxon>Acidobacteriota</taxon>
        <taxon>Holophagae</taxon>
        <taxon>Holophagales</taxon>
        <taxon>Holophagaceae</taxon>
        <taxon>Mesoterricola</taxon>
    </lineage>
</organism>
<keyword evidence="6" id="KW-1185">Reference proteome</keyword>